<evidence type="ECO:0000313" key="3">
    <source>
        <dbReference type="Proteomes" id="UP001235547"/>
    </source>
</evidence>
<evidence type="ECO:0000313" key="2">
    <source>
        <dbReference type="EMBL" id="WEX82683.1"/>
    </source>
</evidence>
<dbReference type="EMBL" id="CP120371">
    <property type="protein sequence ID" value="WEX82683.1"/>
    <property type="molecule type" value="Genomic_DNA"/>
</dbReference>
<dbReference type="Proteomes" id="UP001235547">
    <property type="component" value="Chromosome 1"/>
</dbReference>
<reference evidence="2 3" key="1">
    <citation type="submission" date="2023-03" db="EMBL/GenBank/DDBJ databases">
        <authorList>
            <person name="Kaur S."/>
            <person name="Espinosa-Saiz D."/>
            <person name="Velazquez E."/>
            <person name="Menendez E."/>
            <person name="diCenzo G.C."/>
        </authorList>
    </citation>
    <scope>NUCLEOTIDE SEQUENCE [LARGE SCALE GENOMIC DNA]</scope>
    <source>
        <strain evidence="2 3">LMG 27395</strain>
    </source>
</reference>
<feature type="compositionally biased region" description="Gly residues" evidence="1">
    <location>
        <begin position="51"/>
        <end position="67"/>
    </location>
</feature>
<evidence type="ECO:0000256" key="1">
    <source>
        <dbReference type="SAM" id="MobiDB-lite"/>
    </source>
</evidence>
<protein>
    <submittedName>
        <fullName evidence="2">Uncharacterized protein</fullName>
    </submittedName>
</protein>
<accession>A0ABY8CVL0</accession>
<sequence length="75" mass="7897">MDKPTEQPSRSDEDRREFLKSCGRFAAVTPPLVTMLLSTSLTSEAIAKSGSGKGGKGWNAGKGGNNGKGKTKTRI</sequence>
<name>A0ABY8CVL0_9HYPH</name>
<organism evidence="2 3">
    <name type="scientific">Sinorhizobium numidicum</name>
    <dbReference type="NCBI Taxonomy" id="680248"/>
    <lineage>
        <taxon>Bacteria</taxon>
        <taxon>Pseudomonadati</taxon>
        <taxon>Pseudomonadota</taxon>
        <taxon>Alphaproteobacteria</taxon>
        <taxon>Hyphomicrobiales</taxon>
        <taxon>Rhizobiaceae</taxon>
        <taxon>Sinorhizobium/Ensifer group</taxon>
        <taxon>Sinorhizobium</taxon>
    </lineage>
</organism>
<keyword evidence="3" id="KW-1185">Reference proteome</keyword>
<dbReference type="RefSeq" id="WP_280733417.1">
    <property type="nucleotide sequence ID" value="NZ_CP120368.1"/>
</dbReference>
<gene>
    <name evidence="2" type="ORF">PYH38_005003</name>
</gene>
<proteinExistence type="predicted"/>
<feature type="region of interest" description="Disordered" evidence="1">
    <location>
        <begin position="47"/>
        <end position="75"/>
    </location>
</feature>